<evidence type="ECO:0000256" key="7">
    <source>
        <dbReference type="ARBA" id="ARBA00022989"/>
    </source>
</evidence>
<dbReference type="PROSITE" id="PS00855">
    <property type="entry name" value="SPASE_II"/>
    <property type="match status" value="1"/>
</dbReference>
<dbReference type="Proteomes" id="UP000582837">
    <property type="component" value="Unassembled WGS sequence"/>
</dbReference>
<gene>
    <name evidence="9" type="primary">lspA</name>
    <name evidence="12" type="ORF">HNQ61_001209</name>
</gene>
<name>A0A841GVQ7_9BACT</name>
<comment type="caution">
    <text evidence="9">Lacks conserved residue(s) required for the propagation of feature annotation.</text>
</comment>
<dbReference type="InterPro" id="IPR001872">
    <property type="entry name" value="Peptidase_A8"/>
</dbReference>
<evidence type="ECO:0000256" key="11">
    <source>
        <dbReference type="RuleBase" id="RU004181"/>
    </source>
</evidence>
<keyword evidence="7 9" id="KW-1133">Transmembrane helix</keyword>
<evidence type="ECO:0000256" key="1">
    <source>
        <dbReference type="ARBA" id="ARBA00006139"/>
    </source>
</evidence>
<evidence type="ECO:0000256" key="8">
    <source>
        <dbReference type="ARBA" id="ARBA00023136"/>
    </source>
</evidence>
<dbReference type="Pfam" id="PF01252">
    <property type="entry name" value="Peptidase_A8"/>
    <property type="match status" value="1"/>
</dbReference>
<comment type="pathway">
    <text evidence="9">Protein modification; lipoprotein biosynthesis (signal peptide cleavage).</text>
</comment>
<comment type="similarity">
    <text evidence="1 9 11">Belongs to the peptidase A8 family.</text>
</comment>
<dbReference type="NCBIfam" id="TIGR00077">
    <property type="entry name" value="lspA"/>
    <property type="match status" value="1"/>
</dbReference>
<organism evidence="12 13">
    <name type="scientific">Longimicrobium terrae</name>
    <dbReference type="NCBI Taxonomy" id="1639882"/>
    <lineage>
        <taxon>Bacteria</taxon>
        <taxon>Pseudomonadati</taxon>
        <taxon>Gemmatimonadota</taxon>
        <taxon>Longimicrobiia</taxon>
        <taxon>Longimicrobiales</taxon>
        <taxon>Longimicrobiaceae</taxon>
        <taxon>Longimicrobium</taxon>
    </lineage>
</organism>
<comment type="catalytic activity">
    <reaction evidence="9 10">
        <text>Release of signal peptides from bacterial membrane prolipoproteins. Hydrolyzes -Xaa-Yaa-Zaa-|-(S,diacylglyceryl)Cys-, in which Xaa is hydrophobic (preferably Leu), and Yaa (Ala or Ser) and Zaa (Gly or Ala) have small, neutral side chains.</text>
        <dbReference type="EC" id="3.4.23.36"/>
    </reaction>
</comment>
<sequence length="164" mass="18154">MKMTRGRWLALTIALIVAVDWITKAMVQERLPLGVPRTVVAGWFSLMRTVNHGISWGWLKNAPEYVRFPLVIALTLVGIVATLGIMRQSRDRWLQVAGALVLGGALGNLGDRLYHGGVTDYIYVHFFPFIFNFADIAITVGGVILAARMLLERPQDEVSAPTHA</sequence>
<dbReference type="GO" id="GO:0004190">
    <property type="term" value="F:aspartic-type endopeptidase activity"/>
    <property type="evidence" value="ECO:0007669"/>
    <property type="project" value="UniProtKB-UniRule"/>
</dbReference>
<comment type="function">
    <text evidence="9 10">This protein specifically catalyzes the removal of signal peptides from prolipoproteins.</text>
</comment>
<dbReference type="GO" id="GO:0006508">
    <property type="term" value="P:proteolysis"/>
    <property type="evidence" value="ECO:0007669"/>
    <property type="project" value="UniProtKB-KW"/>
</dbReference>
<reference evidence="12 13" key="1">
    <citation type="submission" date="2020-08" db="EMBL/GenBank/DDBJ databases">
        <title>Genomic Encyclopedia of Type Strains, Phase IV (KMG-IV): sequencing the most valuable type-strain genomes for metagenomic binning, comparative biology and taxonomic classification.</title>
        <authorList>
            <person name="Goeker M."/>
        </authorList>
    </citation>
    <scope>NUCLEOTIDE SEQUENCE [LARGE SCALE GENOMIC DNA]</scope>
    <source>
        <strain evidence="12 13">DSM 29007</strain>
    </source>
</reference>
<dbReference type="RefSeq" id="WP_170037263.1">
    <property type="nucleotide sequence ID" value="NZ_JABDTL010000002.1"/>
</dbReference>
<keyword evidence="3 9" id="KW-0645">Protease</keyword>
<dbReference type="EC" id="3.4.23.36" evidence="9"/>
<dbReference type="EMBL" id="JACHIA010000002">
    <property type="protein sequence ID" value="MBB6069594.1"/>
    <property type="molecule type" value="Genomic_DNA"/>
</dbReference>
<protein>
    <recommendedName>
        <fullName evidence="9">Lipoprotein signal peptidase</fullName>
        <ecNumber evidence="9">3.4.23.36</ecNumber>
    </recommendedName>
    <alternativeName>
        <fullName evidence="9">Prolipoprotein signal peptidase</fullName>
    </alternativeName>
    <alternativeName>
        <fullName evidence="9">Signal peptidase II</fullName>
        <shortName evidence="9">SPase II</shortName>
    </alternativeName>
</protein>
<proteinExistence type="inferred from homology"/>
<comment type="caution">
    <text evidence="12">The sequence shown here is derived from an EMBL/GenBank/DDBJ whole genome shotgun (WGS) entry which is preliminary data.</text>
</comment>
<evidence type="ECO:0000256" key="2">
    <source>
        <dbReference type="ARBA" id="ARBA00022475"/>
    </source>
</evidence>
<dbReference type="HAMAP" id="MF_00161">
    <property type="entry name" value="LspA"/>
    <property type="match status" value="1"/>
</dbReference>
<feature type="transmembrane region" description="Helical" evidence="9">
    <location>
        <begin position="122"/>
        <end position="147"/>
    </location>
</feature>
<evidence type="ECO:0000256" key="3">
    <source>
        <dbReference type="ARBA" id="ARBA00022670"/>
    </source>
</evidence>
<dbReference type="PRINTS" id="PR00781">
    <property type="entry name" value="LIPOSIGPTASE"/>
</dbReference>
<keyword evidence="6 9" id="KW-0378">Hydrolase</keyword>
<comment type="subcellular location">
    <subcellularLocation>
        <location evidence="9">Cell membrane</location>
        <topology evidence="9">Multi-pass membrane protein</topology>
    </subcellularLocation>
</comment>
<dbReference type="UniPathway" id="UPA00665"/>
<evidence type="ECO:0000313" key="12">
    <source>
        <dbReference type="EMBL" id="MBB6069594.1"/>
    </source>
</evidence>
<evidence type="ECO:0000256" key="6">
    <source>
        <dbReference type="ARBA" id="ARBA00022801"/>
    </source>
</evidence>
<evidence type="ECO:0000256" key="10">
    <source>
        <dbReference type="RuleBase" id="RU000594"/>
    </source>
</evidence>
<evidence type="ECO:0000313" key="13">
    <source>
        <dbReference type="Proteomes" id="UP000582837"/>
    </source>
</evidence>
<keyword evidence="13" id="KW-1185">Reference proteome</keyword>
<evidence type="ECO:0000256" key="4">
    <source>
        <dbReference type="ARBA" id="ARBA00022692"/>
    </source>
</evidence>
<feature type="active site" evidence="9">
    <location>
        <position position="135"/>
    </location>
</feature>
<evidence type="ECO:0000256" key="9">
    <source>
        <dbReference type="HAMAP-Rule" id="MF_00161"/>
    </source>
</evidence>
<feature type="transmembrane region" description="Helical" evidence="9">
    <location>
        <begin position="93"/>
        <end position="110"/>
    </location>
</feature>
<accession>A0A841GVQ7</accession>
<dbReference type="PANTHER" id="PTHR33695">
    <property type="entry name" value="LIPOPROTEIN SIGNAL PEPTIDASE"/>
    <property type="match status" value="1"/>
</dbReference>
<evidence type="ECO:0000256" key="5">
    <source>
        <dbReference type="ARBA" id="ARBA00022750"/>
    </source>
</evidence>
<dbReference type="PANTHER" id="PTHR33695:SF1">
    <property type="entry name" value="LIPOPROTEIN SIGNAL PEPTIDASE"/>
    <property type="match status" value="1"/>
</dbReference>
<feature type="transmembrane region" description="Helical" evidence="9">
    <location>
        <begin position="65"/>
        <end position="86"/>
    </location>
</feature>
<keyword evidence="5 9" id="KW-0064">Aspartyl protease</keyword>
<feature type="active site" evidence="9">
    <location>
        <position position="120"/>
    </location>
</feature>
<dbReference type="AlphaFoldDB" id="A0A841GVQ7"/>
<keyword evidence="8 9" id="KW-0472">Membrane</keyword>
<keyword evidence="2 9" id="KW-1003">Cell membrane</keyword>
<dbReference type="GO" id="GO:0005886">
    <property type="term" value="C:plasma membrane"/>
    <property type="evidence" value="ECO:0007669"/>
    <property type="project" value="UniProtKB-SubCell"/>
</dbReference>
<keyword evidence="4 9" id="KW-0812">Transmembrane</keyword>